<reference evidence="1 2" key="1">
    <citation type="submission" date="2012-08" db="EMBL/GenBank/DDBJ databases">
        <title>Whole genome shotgun sequence of Gordonia rhizosphera NBRC 16068.</title>
        <authorList>
            <person name="Takarada H."/>
            <person name="Isaki S."/>
            <person name="Hosoyama A."/>
            <person name="Tsuchikane K."/>
            <person name="Katsumata H."/>
            <person name="Baba S."/>
            <person name="Ohji S."/>
            <person name="Yamazaki S."/>
            <person name="Fujita N."/>
        </authorList>
    </citation>
    <scope>NUCLEOTIDE SEQUENCE [LARGE SCALE GENOMIC DNA]</scope>
    <source>
        <strain evidence="1 2">NBRC 16068</strain>
    </source>
</reference>
<dbReference type="Proteomes" id="UP000008363">
    <property type="component" value="Unassembled WGS sequence"/>
</dbReference>
<dbReference type="RefSeq" id="WP_006337968.1">
    <property type="nucleotide sequence ID" value="NZ_BAHC01000205.1"/>
</dbReference>
<comment type="caution">
    <text evidence="1">The sequence shown here is derived from an EMBL/GenBank/DDBJ whole genome shotgun (WGS) entry which is preliminary data.</text>
</comment>
<sequence length="120" mass="13597">MGGFVGIRVAARHPERIRSLVLIGLSIRRVSRADLLQIDVLGSMVRASRRLGPVGTAIRRRVTEQVMRNMLGTTFMSDPERADDRETWRQRFSATVVPEAMPMLREVFGHRATHQSCSPR</sequence>
<dbReference type="STRING" id="1108045.GORHZ_205_00160"/>
<gene>
    <name evidence="1" type="ORF">GORHZ_205_00160</name>
</gene>
<accession>K6X2N8</accession>
<dbReference type="SUPFAM" id="SSF53474">
    <property type="entry name" value="alpha/beta-Hydrolases"/>
    <property type="match status" value="1"/>
</dbReference>
<proteinExistence type="predicted"/>
<evidence type="ECO:0008006" key="3">
    <source>
        <dbReference type="Google" id="ProtNLM"/>
    </source>
</evidence>
<protein>
    <recommendedName>
        <fullName evidence="3">Hydrolase</fullName>
    </recommendedName>
</protein>
<dbReference type="eggNOG" id="COG2267">
    <property type="taxonomic scope" value="Bacteria"/>
</dbReference>
<dbReference type="EMBL" id="BAHC01000205">
    <property type="protein sequence ID" value="GAB93074.1"/>
    <property type="molecule type" value="Genomic_DNA"/>
</dbReference>
<evidence type="ECO:0000313" key="2">
    <source>
        <dbReference type="Proteomes" id="UP000008363"/>
    </source>
</evidence>
<name>K6X2N8_9ACTN</name>
<dbReference type="Gene3D" id="3.40.50.1820">
    <property type="entry name" value="alpha/beta hydrolase"/>
    <property type="match status" value="1"/>
</dbReference>
<dbReference type="OrthoDB" id="3249793at2"/>
<keyword evidence="2" id="KW-1185">Reference proteome</keyword>
<dbReference type="AlphaFoldDB" id="K6X2N8"/>
<organism evidence="1 2">
    <name type="scientific">Gordonia rhizosphera NBRC 16068</name>
    <dbReference type="NCBI Taxonomy" id="1108045"/>
    <lineage>
        <taxon>Bacteria</taxon>
        <taxon>Bacillati</taxon>
        <taxon>Actinomycetota</taxon>
        <taxon>Actinomycetes</taxon>
        <taxon>Mycobacteriales</taxon>
        <taxon>Gordoniaceae</taxon>
        <taxon>Gordonia</taxon>
    </lineage>
</organism>
<evidence type="ECO:0000313" key="1">
    <source>
        <dbReference type="EMBL" id="GAB93074.1"/>
    </source>
</evidence>
<dbReference type="InterPro" id="IPR029058">
    <property type="entry name" value="AB_hydrolase_fold"/>
</dbReference>